<gene>
    <name evidence="3" type="ORF">BOX15_Mlig021135g1</name>
</gene>
<feature type="region of interest" description="Disordered" evidence="1">
    <location>
        <begin position="199"/>
        <end position="250"/>
    </location>
</feature>
<dbReference type="AlphaFoldDB" id="A0A267EDV6"/>
<dbReference type="PROSITE" id="PS50112">
    <property type="entry name" value="PAS"/>
    <property type="match status" value="1"/>
</dbReference>
<dbReference type="GO" id="GO:0045944">
    <property type="term" value="P:positive regulation of transcription by RNA polymerase II"/>
    <property type="evidence" value="ECO:0007669"/>
    <property type="project" value="TreeGrafter"/>
</dbReference>
<feature type="compositionally biased region" description="Low complexity" evidence="1">
    <location>
        <begin position="202"/>
        <end position="220"/>
    </location>
</feature>
<dbReference type="SUPFAM" id="SSF55785">
    <property type="entry name" value="PYP-like sensor domain (PAS domain)"/>
    <property type="match status" value="1"/>
</dbReference>
<dbReference type="OrthoDB" id="10035882at2759"/>
<dbReference type="SMART" id="SM00091">
    <property type="entry name" value="PAS"/>
    <property type="match status" value="1"/>
</dbReference>
<dbReference type="InterPro" id="IPR035965">
    <property type="entry name" value="PAS-like_dom_sf"/>
</dbReference>
<feature type="region of interest" description="Disordered" evidence="1">
    <location>
        <begin position="659"/>
        <end position="747"/>
    </location>
</feature>
<protein>
    <recommendedName>
        <fullName evidence="2">PAS domain-containing protein</fullName>
    </recommendedName>
</protein>
<organism evidence="3 4">
    <name type="scientific">Macrostomum lignano</name>
    <dbReference type="NCBI Taxonomy" id="282301"/>
    <lineage>
        <taxon>Eukaryota</taxon>
        <taxon>Metazoa</taxon>
        <taxon>Spiralia</taxon>
        <taxon>Lophotrochozoa</taxon>
        <taxon>Platyhelminthes</taxon>
        <taxon>Rhabditophora</taxon>
        <taxon>Macrostomorpha</taxon>
        <taxon>Macrostomida</taxon>
        <taxon>Macrostomidae</taxon>
        <taxon>Macrostomum</taxon>
    </lineage>
</organism>
<name>A0A267EDV6_9PLAT</name>
<sequence length="747" mass="78635">MSSDNNVKREYQMDFNIVEAANAEDEFSFFASLPDIQPSTSAGLSSSTSAALQSAATGGFSYGHLIGQMVLDTVEGFLLVVNESAIIDFASQNVAAYTDYMAEDLVHRPLYTILHNEDRQLVQPLIASVAGMAPVNPHSSRAVLRLLPNWHPGGAPRAGSAARQPLALEATLKVQSLSDSQSSSPGLSRRYLVCLMKPSPPQQRQQQQQQQQMSLPIQSSQPPPTTTRASLSISGSRSQPQPPPQPHSLSDYISCQHSCSGSNEVLQAVCSSALANKLSVRSDFFIGRRWCNLVLPADRTIWQRHVEDVVSSRDALSSGIYRCLVTAAGQMAFVKSRSYLTDQQSGQFTSTHCIIRFCDSEADLSGAPSASLLRRVGSGSGSSPPAASLQQQPQPQPRPSLGPRERQELLSLGALYKSCAKQDPDRAEALRNRMLALWSDSQQQQQPQPPQAQPQTPAPALFLSALPRTTDASSSLSTLTTSGQQPASLLMKLLNGPSQHSCAVSLTSNTLQELLCAKETQTRMAEQQQVSSTTATPSTPGRKRQPSWPEELGGGGDVDSSTQQLGGGKRKPPGGTQLLAALLSDSAAAAATTSAASSAAANRGPAAPAAIAAGGGDNGNGGEETGVLDSILKSIDDLKQQQQQQQLLQQQPAVTIALIQQPPPPLPPPTPPQQPQPVDIAGSAELPEDVVLDIILDMEERHRQPAPDSTTPGSAGSGSGGVGASPSAPAAPPSNSGGGLLEKLLSS</sequence>
<dbReference type="InterPro" id="IPR051647">
    <property type="entry name" value="Mediator_comp_sub12"/>
</dbReference>
<proteinExistence type="predicted"/>
<feature type="region of interest" description="Disordered" evidence="1">
    <location>
        <begin position="523"/>
        <end position="576"/>
    </location>
</feature>
<feature type="compositionally biased region" description="Pro residues" evidence="1">
    <location>
        <begin position="661"/>
        <end position="675"/>
    </location>
</feature>
<dbReference type="Gene3D" id="3.30.450.20">
    <property type="entry name" value="PAS domain"/>
    <property type="match status" value="1"/>
</dbReference>
<dbReference type="Proteomes" id="UP000215902">
    <property type="component" value="Unassembled WGS sequence"/>
</dbReference>
<evidence type="ECO:0000313" key="3">
    <source>
        <dbReference type="EMBL" id="PAA59596.1"/>
    </source>
</evidence>
<feature type="compositionally biased region" description="Polar residues" evidence="1">
    <location>
        <begin position="226"/>
        <end position="238"/>
    </location>
</feature>
<evidence type="ECO:0000313" key="4">
    <source>
        <dbReference type="Proteomes" id="UP000215902"/>
    </source>
</evidence>
<feature type="compositionally biased region" description="Polar residues" evidence="1">
    <location>
        <begin position="523"/>
        <end position="539"/>
    </location>
</feature>
<evidence type="ECO:0000256" key="1">
    <source>
        <dbReference type="SAM" id="MobiDB-lite"/>
    </source>
</evidence>
<feature type="compositionally biased region" description="Low complexity" evidence="1">
    <location>
        <begin position="371"/>
        <end position="393"/>
    </location>
</feature>
<feature type="domain" description="PAS" evidence="2">
    <location>
        <begin position="70"/>
        <end position="133"/>
    </location>
</feature>
<reference evidence="3 4" key="1">
    <citation type="submission" date="2017-06" db="EMBL/GenBank/DDBJ databases">
        <title>A platform for efficient transgenesis in Macrostomum lignano, a flatworm model organism for stem cell research.</title>
        <authorList>
            <person name="Berezikov E."/>
        </authorList>
    </citation>
    <scope>NUCLEOTIDE SEQUENCE [LARGE SCALE GENOMIC DNA]</scope>
    <source>
        <strain evidence="3">DV1</strain>
        <tissue evidence="3">Whole organism</tissue>
    </source>
</reference>
<dbReference type="STRING" id="282301.A0A267EDV6"/>
<dbReference type="GO" id="GO:0016592">
    <property type="term" value="C:mediator complex"/>
    <property type="evidence" value="ECO:0007669"/>
    <property type="project" value="TreeGrafter"/>
</dbReference>
<keyword evidence="4" id="KW-1185">Reference proteome</keyword>
<dbReference type="CDD" id="cd00130">
    <property type="entry name" value="PAS"/>
    <property type="match status" value="1"/>
</dbReference>
<dbReference type="EMBL" id="NIVC01002247">
    <property type="protein sequence ID" value="PAA59596.1"/>
    <property type="molecule type" value="Genomic_DNA"/>
</dbReference>
<dbReference type="PANTHER" id="PTHR46007">
    <property type="entry name" value="MEDIATOR OF RNA POLYMERASE II TRANSCRIPTION SUBUNIT 12"/>
    <property type="match status" value="1"/>
</dbReference>
<comment type="caution">
    <text evidence="3">The sequence shown here is derived from an EMBL/GenBank/DDBJ whole genome shotgun (WGS) entry which is preliminary data.</text>
</comment>
<dbReference type="PANTHER" id="PTHR46007:SF12">
    <property type="entry name" value="C2H2-TYPE DOMAIN-CONTAINING PROTEIN-RELATED"/>
    <property type="match status" value="1"/>
</dbReference>
<feature type="region of interest" description="Disordered" evidence="1">
    <location>
        <begin position="371"/>
        <end position="403"/>
    </location>
</feature>
<evidence type="ECO:0000259" key="2">
    <source>
        <dbReference type="PROSITE" id="PS50112"/>
    </source>
</evidence>
<accession>A0A267EDV6</accession>
<dbReference type="GO" id="GO:0003713">
    <property type="term" value="F:transcription coactivator activity"/>
    <property type="evidence" value="ECO:0007669"/>
    <property type="project" value="TreeGrafter"/>
</dbReference>
<dbReference type="InterPro" id="IPR000014">
    <property type="entry name" value="PAS"/>
</dbReference>